<keyword evidence="1" id="KW-1185">Reference proteome</keyword>
<sequence length="229" mass="26032">MPACRIMVKTMLGVEAEKEIIKIPLSDSTISRRIINISEDIEEQVIEVIKSGELFALQVDESTDISGKAQLMAFIRFIVNSKIVSQLFCCKKLSGITTGRDVFDVINKYFKNYGVSWTSCVSICTDGALSMTGSIKGFITIAKNQKPNINTTHCFLHREALVAKSIVNELKIVLDQVVIMVNFIKSRPQKIRLFFQLCESMEFDHYTLIIHTEYIRTLFIKRASFITFL</sequence>
<protein>
    <submittedName>
        <fullName evidence="2">Zinc finger BED domain-containing protein 5-like</fullName>
    </submittedName>
</protein>
<name>A0A8B8F8H9_9HEMI</name>
<gene>
    <name evidence="2" type="primary">LOC112680683</name>
</gene>
<evidence type="ECO:0000313" key="2">
    <source>
        <dbReference type="RefSeq" id="XP_025406652.1"/>
    </source>
</evidence>
<dbReference type="RefSeq" id="XP_025406652.1">
    <property type="nucleotide sequence ID" value="XM_025550867.1"/>
</dbReference>
<dbReference type="GeneID" id="112680683"/>
<dbReference type="PANTHER" id="PTHR45913">
    <property type="entry name" value="EPM2A-INTERACTING PROTEIN 1"/>
    <property type="match status" value="1"/>
</dbReference>
<dbReference type="SUPFAM" id="SSF53098">
    <property type="entry name" value="Ribonuclease H-like"/>
    <property type="match status" value="1"/>
</dbReference>
<dbReference type="Proteomes" id="UP000694846">
    <property type="component" value="Unplaced"/>
</dbReference>
<accession>A0A8B8F8H9</accession>
<proteinExistence type="predicted"/>
<evidence type="ECO:0000313" key="1">
    <source>
        <dbReference type="Proteomes" id="UP000694846"/>
    </source>
</evidence>
<dbReference type="AlphaFoldDB" id="A0A8B8F8H9"/>
<organism evidence="1 2">
    <name type="scientific">Sipha flava</name>
    <name type="common">yellow sugarcane aphid</name>
    <dbReference type="NCBI Taxonomy" id="143950"/>
    <lineage>
        <taxon>Eukaryota</taxon>
        <taxon>Metazoa</taxon>
        <taxon>Ecdysozoa</taxon>
        <taxon>Arthropoda</taxon>
        <taxon>Hexapoda</taxon>
        <taxon>Insecta</taxon>
        <taxon>Pterygota</taxon>
        <taxon>Neoptera</taxon>
        <taxon>Paraneoptera</taxon>
        <taxon>Hemiptera</taxon>
        <taxon>Sternorrhyncha</taxon>
        <taxon>Aphidomorpha</taxon>
        <taxon>Aphidoidea</taxon>
        <taxon>Aphididae</taxon>
        <taxon>Sipha</taxon>
    </lineage>
</organism>
<dbReference type="PANTHER" id="PTHR45913:SF19">
    <property type="entry name" value="LOW QUALITY PROTEIN: ZINC FINGER BED DOMAIN-CONTAINING PROTEIN 5-LIKE"/>
    <property type="match status" value="1"/>
</dbReference>
<reference evidence="2" key="1">
    <citation type="submission" date="2025-08" db="UniProtKB">
        <authorList>
            <consortium name="RefSeq"/>
        </authorList>
    </citation>
    <scope>IDENTIFICATION</scope>
    <source>
        <tissue evidence="2">Whole body</tissue>
    </source>
</reference>
<dbReference type="OrthoDB" id="6624395at2759"/>
<dbReference type="InterPro" id="IPR012337">
    <property type="entry name" value="RNaseH-like_sf"/>
</dbReference>